<organism evidence="1 2">
    <name type="scientific">Aliiruegeria lutimaris</name>
    <dbReference type="NCBI Taxonomy" id="571298"/>
    <lineage>
        <taxon>Bacteria</taxon>
        <taxon>Pseudomonadati</taxon>
        <taxon>Pseudomonadota</taxon>
        <taxon>Alphaproteobacteria</taxon>
        <taxon>Rhodobacterales</taxon>
        <taxon>Roseobacteraceae</taxon>
        <taxon>Aliiruegeria</taxon>
    </lineage>
</organism>
<gene>
    <name evidence="1" type="ORF">SAMN04488026_10115</name>
</gene>
<dbReference type="AlphaFoldDB" id="A0A1G8QI41"/>
<name>A0A1G8QI41_9RHOB</name>
<sequence length="46" mass="5041">MDWVVLTAAVVSMALGSIHLWRANVVIVATDIADTTTDYEIKTSFD</sequence>
<dbReference type="RefSeq" id="WP_212635029.1">
    <property type="nucleotide sequence ID" value="NZ_FNEK01000011.1"/>
</dbReference>
<reference evidence="1 2" key="1">
    <citation type="submission" date="2016-10" db="EMBL/GenBank/DDBJ databases">
        <authorList>
            <person name="de Groot N.N."/>
        </authorList>
    </citation>
    <scope>NUCLEOTIDE SEQUENCE [LARGE SCALE GENOMIC DNA]</scope>
    <source>
        <strain evidence="1 2">DSM 25294</strain>
    </source>
</reference>
<evidence type="ECO:0000313" key="1">
    <source>
        <dbReference type="EMBL" id="SDJ04263.1"/>
    </source>
</evidence>
<dbReference type="Proteomes" id="UP000199382">
    <property type="component" value="Unassembled WGS sequence"/>
</dbReference>
<keyword evidence="2" id="KW-1185">Reference proteome</keyword>
<accession>A0A1G8QI41</accession>
<protein>
    <submittedName>
        <fullName evidence="1">Uncharacterized protein</fullName>
    </submittedName>
</protein>
<evidence type="ECO:0000313" key="2">
    <source>
        <dbReference type="Proteomes" id="UP000199382"/>
    </source>
</evidence>
<dbReference type="EMBL" id="FNEK01000011">
    <property type="protein sequence ID" value="SDJ04263.1"/>
    <property type="molecule type" value="Genomic_DNA"/>
</dbReference>
<proteinExistence type="predicted"/>